<dbReference type="GO" id="GO:0016832">
    <property type="term" value="F:aldehyde-lyase activity"/>
    <property type="evidence" value="ECO:0007669"/>
    <property type="project" value="TreeGrafter"/>
</dbReference>
<dbReference type="PANTHER" id="PTHR22789">
    <property type="entry name" value="FUCULOSE PHOSPHATE ALDOLASE"/>
    <property type="match status" value="1"/>
</dbReference>
<dbReference type="SMART" id="SM01007">
    <property type="entry name" value="Aldolase_II"/>
    <property type="match status" value="1"/>
</dbReference>
<dbReference type="Pfam" id="PF00596">
    <property type="entry name" value="Aldolase_II"/>
    <property type="match status" value="1"/>
</dbReference>
<evidence type="ECO:0000256" key="2">
    <source>
        <dbReference type="ARBA" id="ARBA00023239"/>
    </source>
</evidence>
<dbReference type="InterPro" id="IPR050197">
    <property type="entry name" value="Aldolase_class_II_sugar_metab"/>
</dbReference>
<dbReference type="Gene3D" id="3.40.225.10">
    <property type="entry name" value="Class II aldolase/adducin N-terminal domain"/>
    <property type="match status" value="1"/>
</dbReference>
<sequence length="216" mass="23925">MDLPGQRRDLLDTARSVNRRGLGQGTTGNLSVRVADGFLITPSALPYEACHAEDMVRINMDGEVRGQRKPSTEWRLHRDVYANRPEAGAILHAHPPWCTTLACLEREIPAFHYMVAMAGGDNIRCAPYAIFGSQALSDSALEALRGRTACLLAHHGMVCFAAALNRVLDLGLEIEALAGVYVRTLQIAEPKLLGPDEMQEVLDRFADYRNRRYLNP</sequence>
<proteinExistence type="predicted"/>
<feature type="domain" description="Class II aldolase/adducin N-terminal" evidence="3">
    <location>
        <begin position="8"/>
        <end position="182"/>
    </location>
</feature>
<keyword evidence="2" id="KW-0456">Lyase</keyword>
<dbReference type="SUPFAM" id="SSF53639">
    <property type="entry name" value="AraD/HMP-PK domain-like"/>
    <property type="match status" value="1"/>
</dbReference>
<evidence type="ECO:0000313" key="4">
    <source>
        <dbReference type="EMBL" id="VAW37524.1"/>
    </source>
</evidence>
<accession>A0A3B0W1R9</accession>
<dbReference type="EMBL" id="UOEY01000044">
    <property type="protein sequence ID" value="VAW37524.1"/>
    <property type="molecule type" value="Genomic_DNA"/>
</dbReference>
<dbReference type="AlphaFoldDB" id="A0A3B0W1R9"/>
<keyword evidence="1" id="KW-0479">Metal-binding</keyword>
<reference evidence="4" key="1">
    <citation type="submission" date="2018-06" db="EMBL/GenBank/DDBJ databases">
        <authorList>
            <person name="Zhirakovskaya E."/>
        </authorList>
    </citation>
    <scope>NUCLEOTIDE SEQUENCE</scope>
</reference>
<organism evidence="4">
    <name type="scientific">hydrothermal vent metagenome</name>
    <dbReference type="NCBI Taxonomy" id="652676"/>
    <lineage>
        <taxon>unclassified sequences</taxon>
        <taxon>metagenomes</taxon>
        <taxon>ecological metagenomes</taxon>
    </lineage>
</organism>
<dbReference type="GO" id="GO:0005829">
    <property type="term" value="C:cytosol"/>
    <property type="evidence" value="ECO:0007669"/>
    <property type="project" value="TreeGrafter"/>
</dbReference>
<evidence type="ECO:0000256" key="1">
    <source>
        <dbReference type="ARBA" id="ARBA00022723"/>
    </source>
</evidence>
<protein>
    <submittedName>
        <fullName evidence="4">Ribulose-5-phosphate 4-epimerase and related epimerases and aldolases</fullName>
    </submittedName>
</protein>
<dbReference type="GO" id="GO:0019323">
    <property type="term" value="P:pentose catabolic process"/>
    <property type="evidence" value="ECO:0007669"/>
    <property type="project" value="TreeGrafter"/>
</dbReference>
<dbReference type="InterPro" id="IPR001303">
    <property type="entry name" value="Aldolase_II/adducin_N"/>
</dbReference>
<dbReference type="InterPro" id="IPR036409">
    <property type="entry name" value="Aldolase_II/adducin_N_sf"/>
</dbReference>
<dbReference type="GO" id="GO:0046872">
    <property type="term" value="F:metal ion binding"/>
    <property type="evidence" value="ECO:0007669"/>
    <property type="project" value="UniProtKB-KW"/>
</dbReference>
<gene>
    <name evidence="4" type="ORF">MNBD_DELTA04-386</name>
</gene>
<evidence type="ECO:0000259" key="3">
    <source>
        <dbReference type="SMART" id="SM01007"/>
    </source>
</evidence>
<dbReference type="PANTHER" id="PTHR22789:SF0">
    <property type="entry name" value="3-OXO-TETRONATE 4-PHOSPHATE DECARBOXYLASE-RELATED"/>
    <property type="match status" value="1"/>
</dbReference>
<name>A0A3B0W1R9_9ZZZZ</name>